<feature type="transmembrane region" description="Helical" evidence="7">
    <location>
        <begin position="354"/>
        <end position="375"/>
    </location>
</feature>
<dbReference type="InterPro" id="IPR036259">
    <property type="entry name" value="MFS_trans_sf"/>
</dbReference>
<feature type="transmembrane region" description="Helical" evidence="7">
    <location>
        <begin position="229"/>
        <end position="251"/>
    </location>
</feature>
<protein>
    <submittedName>
        <fullName evidence="9">Enterobactin transporter EntS</fullName>
    </submittedName>
</protein>
<evidence type="ECO:0000256" key="4">
    <source>
        <dbReference type="ARBA" id="ARBA00022692"/>
    </source>
</evidence>
<evidence type="ECO:0000313" key="10">
    <source>
        <dbReference type="Proteomes" id="UP000501705"/>
    </source>
</evidence>
<sequence length="418" mass="42694">MSVLRRLVIDVSPLRDSRAFRYVFAARLISLLGIGLLMVALPVQVYQLTGSSLHVAGVSVVTAVAMFVGSLSGGVLADRHDRRRTIQLARSLAGLGFLVLGANSLLDHPLLWVIYGAAALDGVAGGVSSSALMALTPALVGRQRLAAAGALMTLTTELGTVVTPGIAGVIIAASGVSVTYFVAAAATALTVTLFQEVGAHPPSGSVHEPPLRALRTGLRFALGHQIVRGTLLVGLAVMLVSGPLVLLPAYADTVLGAGPAVLGWLYGAPAAGALVGLFTSGWTGRVHRNGRALLASVVVLPVALIVVGLGGTVVFAVLGLAGFGLGRAVNDTFRFAVLQQHTPDELRGRVSSLWLVQAVSGTAVGSLVAGVLGQYFAPDTALLVYGCGAAVFGLLLCALSRPVWLATSAAEQQAAESR</sequence>
<feature type="transmembrane region" description="Helical" evidence="7">
    <location>
        <begin position="292"/>
        <end position="325"/>
    </location>
</feature>
<evidence type="ECO:0000256" key="2">
    <source>
        <dbReference type="ARBA" id="ARBA00022448"/>
    </source>
</evidence>
<reference evidence="9 10" key="1">
    <citation type="journal article" date="2019" name="ACS Chem. Biol.">
        <title>Identification and Mobilization of a Cryptic Antibiotic Biosynthesis Gene Locus from a Human-Pathogenic Nocardia Isolate.</title>
        <authorList>
            <person name="Herisse M."/>
            <person name="Ishida K."/>
            <person name="Porter J.L."/>
            <person name="Howden B."/>
            <person name="Hertweck C."/>
            <person name="Stinear T.P."/>
            <person name="Pidot S.J."/>
        </authorList>
    </citation>
    <scope>NUCLEOTIDE SEQUENCE [LARGE SCALE GENOMIC DNA]</scope>
    <source>
        <strain evidence="9 10">AUSMDU00024985</strain>
    </source>
</reference>
<evidence type="ECO:0000256" key="3">
    <source>
        <dbReference type="ARBA" id="ARBA00022475"/>
    </source>
</evidence>
<keyword evidence="5 7" id="KW-1133">Transmembrane helix</keyword>
<dbReference type="GO" id="GO:0005886">
    <property type="term" value="C:plasma membrane"/>
    <property type="evidence" value="ECO:0007669"/>
    <property type="project" value="UniProtKB-SubCell"/>
</dbReference>
<keyword evidence="2" id="KW-0813">Transport</keyword>
<feature type="transmembrane region" description="Helical" evidence="7">
    <location>
        <begin position="20"/>
        <end position="41"/>
    </location>
</feature>
<dbReference type="Proteomes" id="UP000501705">
    <property type="component" value="Chromosome"/>
</dbReference>
<keyword evidence="4 7" id="KW-0812">Transmembrane</keyword>
<keyword evidence="6 7" id="KW-0472">Membrane</keyword>
<dbReference type="AlphaFoldDB" id="A0A6G9XXD1"/>
<dbReference type="Pfam" id="PF05977">
    <property type="entry name" value="MFS_3"/>
    <property type="match status" value="1"/>
</dbReference>
<proteinExistence type="predicted"/>
<dbReference type="PANTHER" id="PTHR23513">
    <property type="entry name" value="INTEGRAL MEMBRANE EFFLUX PROTEIN-RELATED"/>
    <property type="match status" value="1"/>
</dbReference>
<keyword evidence="3" id="KW-1003">Cell membrane</keyword>
<name>A0A6G9XXD1_NOCBR</name>
<feature type="domain" description="Major facilitator superfamily (MFS) profile" evidence="8">
    <location>
        <begin position="19"/>
        <end position="404"/>
    </location>
</feature>
<evidence type="ECO:0000256" key="1">
    <source>
        <dbReference type="ARBA" id="ARBA00004429"/>
    </source>
</evidence>
<feature type="transmembrane region" description="Helical" evidence="7">
    <location>
        <begin position="382"/>
        <end position="404"/>
    </location>
</feature>
<evidence type="ECO:0000256" key="5">
    <source>
        <dbReference type="ARBA" id="ARBA00022989"/>
    </source>
</evidence>
<dbReference type="InterPro" id="IPR020846">
    <property type="entry name" value="MFS_dom"/>
</dbReference>
<evidence type="ECO:0000259" key="8">
    <source>
        <dbReference type="PROSITE" id="PS50850"/>
    </source>
</evidence>
<dbReference type="EMBL" id="CP046171">
    <property type="protein sequence ID" value="QIS05493.1"/>
    <property type="molecule type" value="Genomic_DNA"/>
</dbReference>
<dbReference type="GO" id="GO:0022857">
    <property type="term" value="F:transmembrane transporter activity"/>
    <property type="evidence" value="ECO:0007669"/>
    <property type="project" value="InterPro"/>
</dbReference>
<dbReference type="SUPFAM" id="SSF103473">
    <property type="entry name" value="MFS general substrate transporter"/>
    <property type="match status" value="1"/>
</dbReference>
<dbReference type="NCBIfam" id="NF007792">
    <property type="entry name" value="PRK10489.1"/>
    <property type="match status" value="1"/>
</dbReference>
<evidence type="ECO:0000256" key="6">
    <source>
        <dbReference type="ARBA" id="ARBA00023136"/>
    </source>
</evidence>
<evidence type="ECO:0000256" key="7">
    <source>
        <dbReference type="SAM" id="Phobius"/>
    </source>
</evidence>
<dbReference type="Gene3D" id="1.20.1250.20">
    <property type="entry name" value="MFS general substrate transporter like domains"/>
    <property type="match status" value="1"/>
</dbReference>
<feature type="transmembrane region" description="Helical" evidence="7">
    <location>
        <begin position="53"/>
        <end position="76"/>
    </location>
</feature>
<feature type="transmembrane region" description="Helical" evidence="7">
    <location>
        <begin position="263"/>
        <end position="280"/>
    </location>
</feature>
<gene>
    <name evidence="9" type="primary">entS</name>
    <name evidence="9" type="ORF">F5X71_27105</name>
</gene>
<comment type="subcellular location">
    <subcellularLocation>
        <location evidence="1">Cell inner membrane</location>
        <topology evidence="1">Multi-pass membrane protein</topology>
    </subcellularLocation>
</comment>
<dbReference type="CDD" id="cd06173">
    <property type="entry name" value="MFS_MefA_like"/>
    <property type="match status" value="1"/>
</dbReference>
<dbReference type="InterPro" id="IPR010290">
    <property type="entry name" value="TM_effector"/>
</dbReference>
<dbReference type="PANTHER" id="PTHR23513:SF9">
    <property type="entry name" value="ENTEROBACTIN EXPORTER ENTS"/>
    <property type="match status" value="1"/>
</dbReference>
<evidence type="ECO:0000313" key="9">
    <source>
        <dbReference type="EMBL" id="QIS05493.1"/>
    </source>
</evidence>
<dbReference type="RefSeq" id="WP_167464563.1">
    <property type="nucleotide sequence ID" value="NZ_CP046171.1"/>
</dbReference>
<dbReference type="PROSITE" id="PS50850">
    <property type="entry name" value="MFS"/>
    <property type="match status" value="1"/>
</dbReference>
<accession>A0A6G9XXD1</accession>
<organism evidence="9 10">
    <name type="scientific">Nocardia brasiliensis</name>
    <dbReference type="NCBI Taxonomy" id="37326"/>
    <lineage>
        <taxon>Bacteria</taxon>
        <taxon>Bacillati</taxon>
        <taxon>Actinomycetota</taxon>
        <taxon>Actinomycetes</taxon>
        <taxon>Mycobacteriales</taxon>
        <taxon>Nocardiaceae</taxon>
        <taxon>Nocardia</taxon>
    </lineage>
</organism>